<evidence type="ECO:0000256" key="1">
    <source>
        <dbReference type="SAM" id="Coils"/>
    </source>
</evidence>
<feature type="coiled-coil region" evidence="1">
    <location>
        <begin position="399"/>
        <end position="426"/>
    </location>
</feature>
<evidence type="ECO:0000256" key="2">
    <source>
        <dbReference type="SAM" id="MobiDB-lite"/>
    </source>
</evidence>
<proteinExistence type="predicted"/>
<evidence type="ECO:0000313" key="4">
    <source>
        <dbReference type="Proteomes" id="UP000500870"/>
    </source>
</evidence>
<name>A0A6H0ZWJ5_9HYPH</name>
<protein>
    <submittedName>
        <fullName evidence="3">Uncharacterized protein</fullName>
    </submittedName>
</protein>
<evidence type="ECO:0000313" key="3">
    <source>
        <dbReference type="EMBL" id="QIX24487.1"/>
    </source>
</evidence>
<dbReference type="AlphaFoldDB" id="A0A6H0ZWJ5"/>
<dbReference type="EMBL" id="CP050899">
    <property type="protein sequence ID" value="QIX24487.1"/>
    <property type="molecule type" value="Genomic_DNA"/>
</dbReference>
<sequence length="511" mass="59029">MEHHFTRQKLYDRVWSKPISHLVVELGTTTGNLSALLRRADIPTPPSGHWMRKEFGKPVEQPPLPPAPTGCVEPLVLDTEKPSVKRKQKNIETHPDAVSVSVNTQQVLAPPIEDLVQVALKPRPTQPTTMTREELYGAVWTTPMSRLAEDYGISGNGLAKICDREDIPYPPRGYWAKHAVGKAPKQTPLPKSTSVHSITIRPTPLPPPSIELPPEVKQQADKVRASEAALVVPERLLRPHTVIASWLTEHEQKKRQARSERDPWRRNLYDPGDFSETDHRKHRILDALFKAIERQGGKVKQGERGVLFAEFLSEKVEFQVREKQKQERRPLTDNEKRWKSPGDKDWKKDLVPTGWLVFEIKTWQWPNALPRQWLEFEKQPMEGMLPDILATFVAAGPLLVQQRKDREAAERERQLAEQRRYEEQRRRKRDANRWRRFRELAQDWHELAAVRDFLAALRSMHVTPTAEIDGRSVEEWIAWAEEWLQRADPTAGGVASVFKQVAEITDWTYRD</sequence>
<feature type="compositionally biased region" description="Basic and acidic residues" evidence="2">
    <location>
        <begin position="250"/>
        <end position="268"/>
    </location>
</feature>
<feature type="region of interest" description="Disordered" evidence="2">
    <location>
        <begin position="323"/>
        <end position="344"/>
    </location>
</feature>
<dbReference type="RefSeq" id="WP_177319386.1">
    <property type="nucleotide sequence ID" value="NZ_CP050899.1"/>
</dbReference>
<dbReference type="Proteomes" id="UP000500870">
    <property type="component" value="Chromosome 3"/>
</dbReference>
<reference evidence="3 4" key="1">
    <citation type="submission" date="2020-04" db="EMBL/GenBank/DDBJ databases">
        <title>FDA dAtabase for Regulatory Grade micrObial Sequences (FDA-ARGOS): Supporting development and validation of Infectious Disease Dx tests.</title>
        <authorList>
            <person name="Sciortino C."/>
            <person name="Tallon L."/>
            <person name="Sadzewicz L."/>
            <person name="Vavikolanu K."/>
            <person name="Mehta A."/>
            <person name="Aluvathingal J."/>
            <person name="Nadendla S."/>
            <person name="Nandy P."/>
            <person name="Geyer C."/>
            <person name="Yan Y."/>
            <person name="Sichtig H."/>
        </authorList>
    </citation>
    <scope>NUCLEOTIDE SEQUENCE [LARGE SCALE GENOMIC DNA]</scope>
    <source>
        <strain evidence="3 4">FDAARGOS_633</strain>
    </source>
</reference>
<organism evidence="3 4">
    <name type="scientific">Agrobacterium pusense</name>
    <dbReference type="NCBI Taxonomy" id="648995"/>
    <lineage>
        <taxon>Bacteria</taxon>
        <taxon>Pseudomonadati</taxon>
        <taxon>Pseudomonadota</taxon>
        <taxon>Alphaproteobacteria</taxon>
        <taxon>Hyphomicrobiales</taxon>
        <taxon>Rhizobiaceae</taxon>
        <taxon>Rhizobium/Agrobacterium group</taxon>
        <taxon>Agrobacterium</taxon>
    </lineage>
</organism>
<gene>
    <name evidence="3" type="ORF">FOB41_25760</name>
</gene>
<accession>A0A6H0ZWJ5</accession>
<keyword evidence="1" id="KW-0175">Coiled coil</keyword>
<feature type="region of interest" description="Disordered" evidence="2">
    <location>
        <begin position="250"/>
        <end position="276"/>
    </location>
</feature>
<feature type="region of interest" description="Disordered" evidence="2">
    <location>
        <begin position="181"/>
        <end position="210"/>
    </location>
</feature>